<reference evidence="2 4" key="3">
    <citation type="submission" date="2019-02" db="EMBL/GenBank/DDBJ databases">
        <authorList>
            <person name="Zhang G."/>
        </authorList>
    </citation>
    <scope>NUCLEOTIDE SEQUENCE [LARGE SCALE GENOMIC DNA]</scope>
    <source>
        <strain evidence="2 4">CMB17</strain>
    </source>
</reference>
<dbReference type="RefSeq" id="WP_089387984.1">
    <property type="nucleotide sequence ID" value="NZ_FZNM01000005.1"/>
</dbReference>
<keyword evidence="4" id="KW-1185">Reference proteome</keyword>
<reference evidence="3" key="1">
    <citation type="submission" date="2017-06" db="EMBL/GenBank/DDBJ databases">
        <authorList>
            <person name="Varghese N."/>
            <person name="Submissions S."/>
        </authorList>
    </citation>
    <scope>NUCLEOTIDE SEQUENCE [LARGE SCALE GENOMIC DNA]</scope>
    <source>
        <strain evidence="3">DSM 26170</strain>
    </source>
</reference>
<dbReference type="Proteomes" id="UP000292859">
    <property type="component" value="Unassembled WGS sequence"/>
</dbReference>
<sequence length="74" mass="8560">MTEFWICRRDNPHFRLTRNGKDFSAIDAPMVFASHDDAFDYMTQRNTQPPLEGVSLEIVGSDAGRPAPRRWYSI</sequence>
<evidence type="ECO:0000313" key="4">
    <source>
        <dbReference type="Proteomes" id="UP000292859"/>
    </source>
</evidence>
<evidence type="ECO:0000313" key="2">
    <source>
        <dbReference type="EMBL" id="TBN50420.1"/>
    </source>
</evidence>
<evidence type="ECO:0000313" key="3">
    <source>
        <dbReference type="Proteomes" id="UP000198409"/>
    </source>
</evidence>
<gene>
    <name evidence="2" type="ORF">EYF88_09230</name>
    <name evidence="1" type="ORF">SAMN06265378_105144</name>
</gene>
<dbReference type="AlphaFoldDB" id="A0A238WRR6"/>
<organism evidence="1 3">
    <name type="scientific">Paracoccus sediminis</name>
    <dbReference type="NCBI Taxonomy" id="1214787"/>
    <lineage>
        <taxon>Bacteria</taxon>
        <taxon>Pseudomonadati</taxon>
        <taxon>Pseudomonadota</taxon>
        <taxon>Alphaproteobacteria</taxon>
        <taxon>Rhodobacterales</taxon>
        <taxon>Paracoccaceae</taxon>
        <taxon>Paracoccus</taxon>
    </lineage>
</organism>
<reference evidence="1" key="2">
    <citation type="submission" date="2017-06" db="EMBL/GenBank/DDBJ databases">
        <authorList>
            <person name="Kim H.J."/>
            <person name="Triplett B.A."/>
        </authorList>
    </citation>
    <scope>NUCLEOTIDE SEQUENCE [LARGE SCALE GENOMIC DNA]</scope>
    <source>
        <strain evidence="1">DSM 26170</strain>
    </source>
</reference>
<protein>
    <submittedName>
        <fullName evidence="1">Uncharacterized protein</fullName>
    </submittedName>
</protein>
<dbReference type="Proteomes" id="UP000198409">
    <property type="component" value="Unassembled WGS sequence"/>
</dbReference>
<dbReference type="EMBL" id="SIRL01000005">
    <property type="protein sequence ID" value="TBN50420.1"/>
    <property type="molecule type" value="Genomic_DNA"/>
</dbReference>
<name>A0A238WRR6_9RHOB</name>
<dbReference type="EMBL" id="FZNM01000005">
    <property type="protein sequence ID" value="SNR48359.1"/>
    <property type="molecule type" value="Genomic_DNA"/>
</dbReference>
<dbReference type="OrthoDB" id="7777565at2"/>
<proteinExistence type="predicted"/>
<accession>A0A238WRR6</accession>
<evidence type="ECO:0000313" key="1">
    <source>
        <dbReference type="EMBL" id="SNR48359.1"/>
    </source>
</evidence>